<dbReference type="EMBL" id="JBHSLF010000014">
    <property type="protein sequence ID" value="MFC5343565.1"/>
    <property type="molecule type" value="Genomic_DNA"/>
</dbReference>
<accession>A0ABW0FP92</accession>
<evidence type="ECO:0000313" key="2">
    <source>
        <dbReference type="Proteomes" id="UP001596152"/>
    </source>
</evidence>
<organism evidence="1 2">
    <name type="scientific">Brevundimonas staleyi</name>
    <dbReference type="NCBI Taxonomy" id="74326"/>
    <lineage>
        <taxon>Bacteria</taxon>
        <taxon>Pseudomonadati</taxon>
        <taxon>Pseudomonadota</taxon>
        <taxon>Alphaproteobacteria</taxon>
        <taxon>Caulobacterales</taxon>
        <taxon>Caulobacteraceae</taxon>
        <taxon>Brevundimonas</taxon>
    </lineage>
</organism>
<name>A0ABW0FP92_9CAUL</name>
<evidence type="ECO:0000313" key="1">
    <source>
        <dbReference type="EMBL" id="MFC5343565.1"/>
    </source>
</evidence>
<proteinExistence type="predicted"/>
<comment type="caution">
    <text evidence="1">The sequence shown here is derived from an EMBL/GenBank/DDBJ whole genome shotgun (WGS) entry which is preliminary data.</text>
</comment>
<sequence>MAGLPLRTFDLLNLLLSRYPDCGVTDLDTDARLRRVTLKAPSPISDAVLRDLTTFIRGVDIDWPIDLEIVAADIAPRLDVETNPMFILASAFRKAAPRHVREDEAFWFDNIEAVARGGLTIDRFPGMKPEAFRCFLDLTRGSGQANLRQMVMLYDEVWCSLPLLEDFDAFLAEQRLTRAELLDLVGSGRLRIVSTQPEERLDIPFLDAVTERAPTALFGRRTTAALLMADVAQTAEISRLNDRRLREIAGPLVKGVSELIGGSPDALMQALFWPLQARRGALQSTLDLGSKAGPALGLGRALAEQIKASGGVDVELELMLFSETVHIGHALNATVYPGLDQPSGDVRLMSMIGQDLNFHRGFNRAIVAAWASNERRRAEGVTVMPPLPLFEFEHVPIEEFLEDTRLGSTRRSGRALMARLADLPDGARADEVQKLVADLRKLERGEGTRLLSFETLDTGLSLAGIIGGFVYPPLAGLLGIGKPAVERLRNIPAVDRFVDEFLDDAAPMTRRNSDLDFLSRIKRVAQFKRSRI</sequence>
<reference evidence="2" key="1">
    <citation type="journal article" date="2019" name="Int. J. Syst. Evol. Microbiol.">
        <title>The Global Catalogue of Microorganisms (GCM) 10K type strain sequencing project: providing services to taxonomists for standard genome sequencing and annotation.</title>
        <authorList>
            <consortium name="The Broad Institute Genomics Platform"/>
            <consortium name="The Broad Institute Genome Sequencing Center for Infectious Disease"/>
            <person name="Wu L."/>
            <person name="Ma J."/>
        </authorList>
    </citation>
    <scope>NUCLEOTIDE SEQUENCE [LARGE SCALE GENOMIC DNA]</scope>
    <source>
        <strain evidence="2">JCM 12125</strain>
    </source>
</reference>
<protein>
    <submittedName>
        <fullName evidence="1">Uncharacterized protein</fullName>
    </submittedName>
</protein>
<dbReference type="RefSeq" id="WP_376866509.1">
    <property type="nucleotide sequence ID" value="NZ_JBHSLF010000014.1"/>
</dbReference>
<keyword evidence="2" id="KW-1185">Reference proteome</keyword>
<dbReference type="Proteomes" id="UP001596152">
    <property type="component" value="Unassembled WGS sequence"/>
</dbReference>
<gene>
    <name evidence="1" type="ORF">ACFPIE_06545</name>
</gene>